<dbReference type="InterPro" id="IPR007502">
    <property type="entry name" value="Helicase-assoc_dom"/>
</dbReference>
<dbReference type="GO" id="GO:0003724">
    <property type="term" value="F:RNA helicase activity"/>
    <property type="evidence" value="ECO:0007669"/>
    <property type="project" value="UniProtKB-EC"/>
</dbReference>
<dbReference type="Proteomes" id="UP000671995">
    <property type="component" value="Chromosome"/>
</dbReference>
<dbReference type="InterPro" id="IPR011709">
    <property type="entry name" value="DEAD-box_helicase_OB_fold"/>
</dbReference>
<comment type="catalytic activity">
    <reaction evidence="7">
        <text>ATP + H2O = ADP + phosphate + H(+)</text>
        <dbReference type="Rhea" id="RHEA:13065"/>
        <dbReference type="ChEBI" id="CHEBI:15377"/>
        <dbReference type="ChEBI" id="CHEBI:15378"/>
        <dbReference type="ChEBI" id="CHEBI:30616"/>
        <dbReference type="ChEBI" id="CHEBI:43474"/>
        <dbReference type="ChEBI" id="CHEBI:456216"/>
        <dbReference type="EC" id="3.6.4.13"/>
    </reaction>
</comment>
<dbReference type="SMART" id="SM00847">
    <property type="entry name" value="HA2"/>
    <property type="match status" value="1"/>
</dbReference>
<evidence type="ECO:0000313" key="10">
    <source>
        <dbReference type="EMBL" id="QTQ12125.1"/>
    </source>
</evidence>
<proteinExistence type="inferred from homology"/>
<dbReference type="Pfam" id="PF07717">
    <property type="entry name" value="OB_NTP_bind"/>
    <property type="match status" value="1"/>
</dbReference>
<dbReference type="InterPro" id="IPR014001">
    <property type="entry name" value="Helicase_ATP-bd"/>
</dbReference>
<dbReference type="SMART" id="SM00490">
    <property type="entry name" value="HELICc"/>
    <property type="match status" value="1"/>
</dbReference>
<dbReference type="PANTHER" id="PTHR18934:SF99">
    <property type="entry name" value="ATP-DEPENDENT RNA HELICASE DHX37-RELATED"/>
    <property type="match status" value="1"/>
</dbReference>
<dbReference type="EMBL" id="CP054257">
    <property type="protein sequence ID" value="QTQ12125.1"/>
    <property type="molecule type" value="Genomic_DNA"/>
</dbReference>
<evidence type="ECO:0000256" key="2">
    <source>
        <dbReference type="ARBA" id="ARBA00012552"/>
    </source>
</evidence>
<evidence type="ECO:0000256" key="1">
    <source>
        <dbReference type="ARBA" id="ARBA00008792"/>
    </source>
</evidence>
<evidence type="ECO:0000259" key="9">
    <source>
        <dbReference type="PROSITE" id="PS51194"/>
    </source>
</evidence>
<reference evidence="10" key="2">
    <citation type="journal article" date="2021" name="Microbiol. Resour. Announc.">
        <title>Complete Genome Sequences of Three Human Oral Treponema parvum Isolates.</title>
        <authorList>
            <person name="Zeng H."/>
            <person name="Watt R.M."/>
        </authorList>
    </citation>
    <scope>NUCLEOTIDE SEQUENCE</scope>
    <source>
        <strain evidence="10">ATCC 700773</strain>
    </source>
</reference>
<keyword evidence="4" id="KW-0378">Hydrolase</keyword>
<dbReference type="PROSITE" id="PS51192">
    <property type="entry name" value="HELICASE_ATP_BIND_1"/>
    <property type="match status" value="1"/>
</dbReference>
<dbReference type="GO" id="GO:0016787">
    <property type="term" value="F:hydrolase activity"/>
    <property type="evidence" value="ECO:0007669"/>
    <property type="project" value="UniProtKB-KW"/>
</dbReference>
<dbReference type="Pfam" id="PF21010">
    <property type="entry name" value="HA2_C"/>
    <property type="match status" value="1"/>
</dbReference>
<organism evidence="10 11">
    <name type="scientific">Treponema parvum</name>
    <dbReference type="NCBI Taxonomy" id="138851"/>
    <lineage>
        <taxon>Bacteria</taxon>
        <taxon>Pseudomonadati</taxon>
        <taxon>Spirochaetota</taxon>
        <taxon>Spirochaetia</taxon>
        <taxon>Spirochaetales</taxon>
        <taxon>Treponemataceae</taxon>
        <taxon>Treponema</taxon>
    </lineage>
</organism>
<dbReference type="InterPro" id="IPR001650">
    <property type="entry name" value="Helicase_C-like"/>
</dbReference>
<dbReference type="InterPro" id="IPR048333">
    <property type="entry name" value="HA2_WH"/>
</dbReference>
<reference evidence="10" key="1">
    <citation type="submission" date="2020-05" db="EMBL/GenBank/DDBJ databases">
        <authorList>
            <person name="Zeng H."/>
            <person name="Chan Y.K."/>
            <person name="Watt R.M."/>
        </authorList>
    </citation>
    <scope>NUCLEOTIDE SEQUENCE</scope>
    <source>
        <strain evidence="10">ATCC 700773</strain>
    </source>
</reference>
<keyword evidence="6" id="KW-0067">ATP-binding</keyword>
<dbReference type="GO" id="GO:0005524">
    <property type="term" value="F:ATP binding"/>
    <property type="evidence" value="ECO:0007669"/>
    <property type="project" value="UniProtKB-KW"/>
</dbReference>
<accession>A0A975F040</accession>
<evidence type="ECO:0000256" key="5">
    <source>
        <dbReference type="ARBA" id="ARBA00022806"/>
    </source>
</evidence>
<feature type="domain" description="Helicase C-terminal" evidence="9">
    <location>
        <begin position="219"/>
        <end position="387"/>
    </location>
</feature>
<feature type="domain" description="Helicase ATP-binding" evidence="8">
    <location>
        <begin position="22"/>
        <end position="185"/>
    </location>
</feature>
<gene>
    <name evidence="10" type="ORF">HRI96_07915</name>
</gene>
<sequence length="872" mass="97675">MAVNIRQDYTKLPVYAQKQRILDTLAQNQVIVVQSPTGSGKTTQIPVILHEAGYSSNGMIAVTQPRRIAALSVSEFIAKQLNTKFPGLVGYKMRFEDKTDNTTLIKIMTDGILLQEMKLDPWLSKYSVIMVDEAHERSLNIDFVLGLLKRILTERKDFKVVVSSATMNAEAFSNYFDGCPIVTIDTITYPVTIVYDPPAIPASTLTLTATEALLEKISVIIDRILANRSGGDILIFLPGEKVIKDCMQKLYHSPFRNKIHIIPLYGRLPKEDQEKVFENAPFGKKKVVISTNIAETSVTIAGITSVIDSGLAKLNYYSPKTFTSSLQETPVSKASCNQRRGRAGRTGEGTCYRLYPRKDFDTRETYTLEEIYRTDLSEVVLRMAELGITDFESFDFISPPGKEGIIGAVETLNMLKALDGDNTLSPVGKLMVQFPLEPRISRIIVESLMYYPDVTEQVLVAAAFLSAQSPFVLPPGQEMDARQAHHAFRDIQGDFVTYLKVYSLYIAQNKNDREKFCEKHFLDAKVMAEIENIDLQLTQIVSDMGFPVSSSGSLDDYLCCIGAGMIQFICIRDGKENYRSLTAEHITIHPGSCMFRKDPLYIVAGEIVRTSRMFAMSVSPLTSALLKRIGQDLEEKLIGIRKRRVRGEDREAAKGKSFEVMQSAIAGSANSRRHNKTEKDEDIVRFGGKSFSLQKIKGKKTLFLPWDVFKFAAKAEQDKNLLKQIYGLRGKIVFGNGYELLSGEKMELIFKLAKALDLTPVDEGRQWNRKFNININEDGGITKLTQTLDYVLKVTAAKTKSKEMGFIGLFTDGNGTYWFKVSRGFSTALNESLSSLEVLIDEINSGGDVLKLSDSQKEKINMLYRSLSDLYD</sequence>
<protein>
    <recommendedName>
        <fullName evidence="2">RNA helicase</fullName>
        <ecNumber evidence="2">3.6.4.13</ecNumber>
    </recommendedName>
</protein>
<evidence type="ECO:0000256" key="3">
    <source>
        <dbReference type="ARBA" id="ARBA00022741"/>
    </source>
</evidence>
<evidence type="ECO:0000256" key="7">
    <source>
        <dbReference type="ARBA" id="ARBA00047984"/>
    </source>
</evidence>
<evidence type="ECO:0000256" key="6">
    <source>
        <dbReference type="ARBA" id="ARBA00022840"/>
    </source>
</evidence>
<dbReference type="AlphaFoldDB" id="A0A975F040"/>
<dbReference type="PROSITE" id="PS51194">
    <property type="entry name" value="HELICASE_CTER"/>
    <property type="match status" value="1"/>
</dbReference>
<dbReference type="RefSeq" id="WP_210116839.1">
    <property type="nucleotide sequence ID" value="NZ_CP054257.1"/>
</dbReference>
<name>A0A975F040_9SPIR</name>
<comment type="similarity">
    <text evidence="1">Belongs to the DEAD box helicase family. DEAH subfamily.</text>
</comment>
<dbReference type="InterPro" id="IPR027417">
    <property type="entry name" value="P-loop_NTPase"/>
</dbReference>
<keyword evidence="3" id="KW-0547">Nucleotide-binding</keyword>
<dbReference type="PROSITE" id="PS00690">
    <property type="entry name" value="DEAH_ATP_HELICASE"/>
    <property type="match status" value="1"/>
</dbReference>
<dbReference type="CDD" id="cd18791">
    <property type="entry name" value="SF2_C_RHA"/>
    <property type="match status" value="1"/>
</dbReference>
<dbReference type="Gene3D" id="3.40.50.300">
    <property type="entry name" value="P-loop containing nucleotide triphosphate hydrolases"/>
    <property type="match status" value="2"/>
</dbReference>
<dbReference type="InterPro" id="IPR002464">
    <property type="entry name" value="DNA/RNA_helicase_DEAH_CS"/>
</dbReference>
<dbReference type="Gene3D" id="1.20.120.1080">
    <property type="match status" value="1"/>
</dbReference>
<evidence type="ECO:0000259" key="8">
    <source>
        <dbReference type="PROSITE" id="PS51192"/>
    </source>
</evidence>
<dbReference type="CDD" id="cd17917">
    <property type="entry name" value="DEXHc_RHA-like"/>
    <property type="match status" value="1"/>
</dbReference>
<keyword evidence="5 10" id="KW-0347">Helicase</keyword>
<dbReference type="GO" id="GO:0003723">
    <property type="term" value="F:RNA binding"/>
    <property type="evidence" value="ECO:0007669"/>
    <property type="project" value="TreeGrafter"/>
</dbReference>
<dbReference type="InterPro" id="IPR011545">
    <property type="entry name" value="DEAD/DEAH_box_helicase_dom"/>
</dbReference>
<dbReference type="FunFam" id="3.40.50.300:FF:000578">
    <property type="entry name" value="probable ATP-dependent RNA helicase DHX35"/>
    <property type="match status" value="1"/>
</dbReference>
<dbReference type="SUPFAM" id="SSF52540">
    <property type="entry name" value="P-loop containing nucleoside triphosphate hydrolases"/>
    <property type="match status" value="1"/>
</dbReference>
<evidence type="ECO:0000313" key="11">
    <source>
        <dbReference type="Proteomes" id="UP000671995"/>
    </source>
</evidence>
<dbReference type="SMART" id="SM00487">
    <property type="entry name" value="DEXDc"/>
    <property type="match status" value="1"/>
</dbReference>
<evidence type="ECO:0000256" key="4">
    <source>
        <dbReference type="ARBA" id="ARBA00022801"/>
    </source>
</evidence>
<dbReference type="EC" id="3.6.4.13" evidence="2"/>
<dbReference type="Pfam" id="PF00270">
    <property type="entry name" value="DEAD"/>
    <property type="match status" value="1"/>
</dbReference>
<dbReference type="PANTHER" id="PTHR18934">
    <property type="entry name" value="ATP-DEPENDENT RNA HELICASE"/>
    <property type="match status" value="1"/>
</dbReference>
<dbReference type="Pfam" id="PF04408">
    <property type="entry name" value="WHD_HA2"/>
    <property type="match status" value="1"/>
</dbReference>
<dbReference type="Pfam" id="PF00271">
    <property type="entry name" value="Helicase_C"/>
    <property type="match status" value="1"/>
</dbReference>